<dbReference type="KEGG" id="gtt:GUITHDRAFT_152058"/>
<feature type="region of interest" description="Disordered" evidence="1">
    <location>
        <begin position="27"/>
        <end position="49"/>
    </location>
</feature>
<evidence type="ECO:0000313" key="3">
    <source>
        <dbReference type="EMBL" id="EKX47696.1"/>
    </source>
</evidence>
<evidence type="ECO:0000256" key="1">
    <source>
        <dbReference type="SAM" id="MobiDB-lite"/>
    </source>
</evidence>
<reference evidence="4" key="3">
    <citation type="submission" date="2015-06" db="UniProtKB">
        <authorList>
            <consortium name="EnsemblProtists"/>
        </authorList>
    </citation>
    <scope>IDENTIFICATION</scope>
</reference>
<dbReference type="AlphaFoldDB" id="L1JGR3"/>
<sequence length="97" mass="9910">MSKFPVSFVFFSCALLLALVLQLSEGAPASSQPSAPSPAAPAPPLTLRRSFNAPKESKDVAFVTGRKSLKAIAEDALDGLSVCLGVAVLGAALTLPL</sequence>
<dbReference type="Proteomes" id="UP000011087">
    <property type="component" value="Unassembled WGS sequence"/>
</dbReference>
<dbReference type="PaxDb" id="55529-EKX47696"/>
<keyword evidence="2" id="KW-0732">Signal</keyword>
<feature type="chain" id="PRO_5008771436" evidence="2">
    <location>
        <begin position="27"/>
        <end position="97"/>
    </location>
</feature>
<name>L1JGR3_GUITC</name>
<protein>
    <submittedName>
        <fullName evidence="3 4">Uncharacterized protein</fullName>
    </submittedName>
</protein>
<gene>
    <name evidence="3" type="ORF">GUITHDRAFT_152058</name>
</gene>
<reference evidence="5" key="2">
    <citation type="submission" date="2012-11" db="EMBL/GenBank/DDBJ databases">
        <authorList>
            <person name="Kuo A."/>
            <person name="Curtis B.A."/>
            <person name="Tanifuji G."/>
            <person name="Burki F."/>
            <person name="Gruber A."/>
            <person name="Irimia M."/>
            <person name="Maruyama S."/>
            <person name="Arias M.C."/>
            <person name="Ball S.G."/>
            <person name="Gile G.H."/>
            <person name="Hirakawa Y."/>
            <person name="Hopkins J.F."/>
            <person name="Rensing S.A."/>
            <person name="Schmutz J."/>
            <person name="Symeonidi A."/>
            <person name="Elias M."/>
            <person name="Eveleigh R.J."/>
            <person name="Herman E.K."/>
            <person name="Klute M.J."/>
            <person name="Nakayama T."/>
            <person name="Obornik M."/>
            <person name="Reyes-Prieto A."/>
            <person name="Armbrust E.V."/>
            <person name="Aves S.J."/>
            <person name="Beiko R.G."/>
            <person name="Coutinho P."/>
            <person name="Dacks J.B."/>
            <person name="Durnford D.G."/>
            <person name="Fast N.M."/>
            <person name="Green B.R."/>
            <person name="Grisdale C."/>
            <person name="Hempe F."/>
            <person name="Henrissat B."/>
            <person name="Hoppner M.P."/>
            <person name="Ishida K.-I."/>
            <person name="Kim E."/>
            <person name="Koreny L."/>
            <person name="Kroth P.G."/>
            <person name="Liu Y."/>
            <person name="Malik S.-B."/>
            <person name="Maier U.G."/>
            <person name="McRose D."/>
            <person name="Mock T."/>
            <person name="Neilson J.A."/>
            <person name="Onodera N.T."/>
            <person name="Poole A.M."/>
            <person name="Pritham E.J."/>
            <person name="Richards T.A."/>
            <person name="Rocap G."/>
            <person name="Roy S.W."/>
            <person name="Sarai C."/>
            <person name="Schaack S."/>
            <person name="Shirato S."/>
            <person name="Slamovits C.H."/>
            <person name="Spencer D.F."/>
            <person name="Suzuki S."/>
            <person name="Worden A.Z."/>
            <person name="Zauner S."/>
            <person name="Barry K."/>
            <person name="Bell C."/>
            <person name="Bharti A.K."/>
            <person name="Crow J.A."/>
            <person name="Grimwood J."/>
            <person name="Kramer R."/>
            <person name="Lindquist E."/>
            <person name="Lucas S."/>
            <person name="Salamov A."/>
            <person name="McFadden G.I."/>
            <person name="Lane C.E."/>
            <person name="Keeling P.J."/>
            <person name="Gray M.W."/>
            <person name="Grigoriev I.V."/>
            <person name="Archibald J.M."/>
        </authorList>
    </citation>
    <scope>NUCLEOTIDE SEQUENCE</scope>
    <source>
        <strain evidence="5">CCMP2712</strain>
    </source>
</reference>
<organism evidence="3">
    <name type="scientific">Guillardia theta (strain CCMP2712)</name>
    <name type="common">Cryptophyte</name>
    <dbReference type="NCBI Taxonomy" id="905079"/>
    <lineage>
        <taxon>Eukaryota</taxon>
        <taxon>Cryptophyceae</taxon>
        <taxon>Pyrenomonadales</taxon>
        <taxon>Geminigeraceae</taxon>
        <taxon>Guillardia</taxon>
    </lineage>
</organism>
<dbReference type="EMBL" id="JH992989">
    <property type="protein sequence ID" value="EKX47696.1"/>
    <property type="molecule type" value="Genomic_DNA"/>
</dbReference>
<keyword evidence="5" id="KW-1185">Reference proteome</keyword>
<feature type="signal peptide" evidence="2">
    <location>
        <begin position="1"/>
        <end position="26"/>
    </location>
</feature>
<dbReference type="GeneID" id="17304312"/>
<evidence type="ECO:0000256" key="2">
    <source>
        <dbReference type="SAM" id="SignalP"/>
    </source>
</evidence>
<dbReference type="EnsemblProtists" id="EKX47696">
    <property type="protein sequence ID" value="EKX47696"/>
    <property type="gene ID" value="GUITHDRAFT_152058"/>
</dbReference>
<accession>L1JGR3</accession>
<feature type="compositionally biased region" description="Pro residues" evidence="1">
    <location>
        <begin position="35"/>
        <end position="44"/>
    </location>
</feature>
<dbReference type="RefSeq" id="XP_005834676.1">
    <property type="nucleotide sequence ID" value="XM_005834619.1"/>
</dbReference>
<proteinExistence type="predicted"/>
<dbReference type="HOGENOM" id="CLU_2351105_0_0_1"/>
<evidence type="ECO:0000313" key="5">
    <source>
        <dbReference type="Proteomes" id="UP000011087"/>
    </source>
</evidence>
<evidence type="ECO:0000313" key="4">
    <source>
        <dbReference type="EnsemblProtists" id="EKX47696"/>
    </source>
</evidence>
<reference evidence="3 5" key="1">
    <citation type="journal article" date="2012" name="Nature">
        <title>Algal genomes reveal evolutionary mosaicism and the fate of nucleomorphs.</title>
        <authorList>
            <consortium name="DOE Joint Genome Institute"/>
            <person name="Curtis B.A."/>
            <person name="Tanifuji G."/>
            <person name="Burki F."/>
            <person name="Gruber A."/>
            <person name="Irimia M."/>
            <person name="Maruyama S."/>
            <person name="Arias M.C."/>
            <person name="Ball S.G."/>
            <person name="Gile G.H."/>
            <person name="Hirakawa Y."/>
            <person name="Hopkins J.F."/>
            <person name="Kuo A."/>
            <person name="Rensing S.A."/>
            <person name="Schmutz J."/>
            <person name="Symeonidi A."/>
            <person name="Elias M."/>
            <person name="Eveleigh R.J."/>
            <person name="Herman E.K."/>
            <person name="Klute M.J."/>
            <person name="Nakayama T."/>
            <person name="Obornik M."/>
            <person name="Reyes-Prieto A."/>
            <person name="Armbrust E.V."/>
            <person name="Aves S.J."/>
            <person name="Beiko R.G."/>
            <person name="Coutinho P."/>
            <person name="Dacks J.B."/>
            <person name="Durnford D.G."/>
            <person name="Fast N.M."/>
            <person name="Green B.R."/>
            <person name="Grisdale C.J."/>
            <person name="Hempel F."/>
            <person name="Henrissat B."/>
            <person name="Hoppner M.P."/>
            <person name="Ishida K."/>
            <person name="Kim E."/>
            <person name="Koreny L."/>
            <person name="Kroth P.G."/>
            <person name="Liu Y."/>
            <person name="Malik S.B."/>
            <person name="Maier U.G."/>
            <person name="McRose D."/>
            <person name="Mock T."/>
            <person name="Neilson J.A."/>
            <person name="Onodera N.T."/>
            <person name="Poole A.M."/>
            <person name="Pritham E.J."/>
            <person name="Richards T.A."/>
            <person name="Rocap G."/>
            <person name="Roy S.W."/>
            <person name="Sarai C."/>
            <person name="Schaack S."/>
            <person name="Shirato S."/>
            <person name="Slamovits C.H."/>
            <person name="Spencer D.F."/>
            <person name="Suzuki S."/>
            <person name="Worden A.Z."/>
            <person name="Zauner S."/>
            <person name="Barry K."/>
            <person name="Bell C."/>
            <person name="Bharti A.K."/>
            <person name="Crow J.A."/>
            <person name="Grimwood J."/>
            <person name="Kramer R."/>
            <person name="Lindquist E."/>
            <person name="Lucas S."/>
            <person name="Salamov A."/>
            <person name="McFadden G.I."/>
            <person name="Lane C.E."/>
            <person name="Keeling P.J."/>
            <person name="Gray M.W."/>
            <person name="Grigoriev I.V."/>
            <person name="Archibald J.M."/>
        </authorList>
    </citation>
    <scope>NUCLEOTIDE SEQUENCE</scope>
    <source>
        <strain evidence="3 5">CCMP2712</strain>
    </source>
</reference>